<dbReference type="PRINTS" id="PR00111">
    <property type="entry name" value="ABHYDROLASE"/>
</dbReference>
<feature type="domain" description="AB hydrolase-1" evidence="1">
    <location>
        <begin position="48"/>
        <end position="230"/>
    </location>
</feature>
<name>A0ABT3SSK4_9GAMM</name>
<dbReference type="PANTHER" id="PTHR43798">
    <property type="entry name" value="MONOACYLGLYCEROL LIPASE"/>
    <property type="match status" value="1"/>
</dbReference>
<dbReference type="InterPro" id="IPR000073">
    <property type="entry name" value="AB_hydrolase_1"/>
</dbReference>
<evidence type="ECO:0000313" key="3">
    <source>
        <dbReference type="Proteomes" id="UP001143307"/>
    </source>
</evidence>
<dbReference type="GO" id="GO:0016787">
    <property type="term" value="F:hydrolase activity"/>
    <property type="evidence" value="ECO:0007669"/>
    <property type="project" value="UniProtKB-KW"/>
</dbReference>
<proteinExistence type="predicted"/>
<keyword evidence="3" id="KW-1185">Reference proteome</keyword>
<dbReference type="InterPro" id="IPR029058">
    <property type="entry name" value="AB_hydrolase_fold"/>
</dbReference>
<dbReference type="Gene3D" id="3.40.50.1820">
    <property type="entry name" value="alpha/beta hydrolase"/>
    <property type="match status" value="1"/>
</dbReference>
<gene>
    <name evidence="2" type="ORF">EYC87_05155</name>
</gene>
<sequence>MPECIRSTNLLLLPGMMCDAGLWASQVQAISPLCSVFHGDITGDNNIQSIASNVLDNAPQQFALAGLSMGGIVAMEMWRQAPQRIERIALLDTNYHADTDEKRAMRNRQMDKVRQGALGAILRDELKPNYLARCHRDNTALLDDVLYMGMGLGDDVFVRQSEALRDRPDSADTLTTINCPALVLCGEEDDLCPPSLHRELATLIKSSRLSIISECGHLSAMEQPNAVNAALLNWLTDDESAIQ</sequence>
<dbReference type="RefSeq" id="WP_279251937.1">
    <property type="nucleotide sequence ID" value="NZ_SHNP01000002.1"/>
</dbReference>
<dbReference type="EMBL" id="SHNP01000002">
    <property type="protein sequence ID" value="MCX2972972.1"/>
    <property type="molecule type" value="Genomic_DNA"/>
</dbReference>
<dbReference type="InterPro" id="IPR050266">
    <property type="entry name" value="AB_hydrolase_sf"/>
</dbReference>
<dbReference type="Pfam" id="PF12697">
    <property type="entry name" value="Abhydrolase_6"/>
    <property type="match status" value="1"/>
</dbReference>
<dbReference type="PANTHER" id="PTHR43798:SF29">
    <property type="entry name" value="AB HYDROLASE-1 DOMAIN-CONTAINING PROTEIN"/>
    <property type="match status" value="1"/>
</dbReference>
<dbReference type="SUPFAM" id="SSF53474">
    <property type="entry name" value="alpha/beta-Hydrolases"/>
    <property type="match status" value="1"/>
</dbReference>
<reference evidence="2" key="1">
    <citation type="submission" date="2019-02" db="EMBL/GenBank/DDBJ databases">
        <authorList>
            <person name="Li S.-H."/>
        </authorList>
    </citation>
    <scope>NUCLEOTIDE SEQUENCE</scope>
    <source>
        <strain evidence="2">IMCC8485</strain>
    </source>
</reference>
<evidence type="ECO:0000259" key="1">
    <source>
        <dbReference type="Pfam" id="PF12697"/>
    </source>
</evidence>
<organism evidence="2 3">
    <name type="scientific">Candidatus Seongchinamella marina</name>
    <dbReference type="NCBI Taxonomy" id="2518990"/>
    <lineage>
        <taxon>Bacteria</taxon>
        <taxon>Pseudomonadati</taxon>
        <taxon>Pseudomonadota</taxon>
        <taxon>Gammaproteobacteria</taxon>
        <taxon>Cellvibrionales</taxon>
        <taxon>Halieaceae</taxon>
        <taxon>Seongchinamella</taxon>
    </lineage>
</organism>
<dbReference type="Proteomes" id="UP001143307">
    <property type="component" value="Unassembled WGS sequence"/>
</dbReference>
<protein>
    <submittedName>
        <fullName evidence="2">Alpha/beta fold hydrolase</fullName>
    </submittedName>
</protein>
<accession>A0ABT3SSK4</accession>
<evidence type="ECO:0000313" key="2">
    <source>
        <dbReference type="EMBL" id="MCX2972972.1"/>
    </source>
</evidence>
<comment type="caution">
    <text evidence="2">The sequence shown here is derived from an EMBL/GenBank/DDBJ whole genome shotgun (WGS) entry which is preliminary data.</text>
</comment>
<keyword evidence="2" id="KW-0378">Hydrolase</keyword>